<proteinExistence type="predicted"/>
<dbReference type="EMBL" id="NJAI01000015">
    <property type="protein sequence ID" value="PHM51648.1"/>
    <property type="molecule type" value="Genomic_DNA"/>
</dbReference>
<dbReference type="Proteomes" id="UP000225433">
    <property type="component" value="Unassembled WGS sequence"/>
</dbReference>
<reference evidence="1" key="1">
    <citation type="journal article" date="2017" name="J. Invertebr. Pathol.">
        <title>Identification and bacterial characteristics of Xenorhabdus hominickii ANU101 from an entomopathogenic nematode, Steinernema monticolum.</title>
        <authorList>
            <person name="Park Y."/>
            <person name="Kang S."/>
            <person name="Sadekuzzaman M."/>
            <person name="Kim H."/>
            <person name="Jung J.K."/>
            <person name="Kim Y."/>
        </authorList>
    </citation>
    <scope>NUCLEOTIDE SEQUENCE</scope>
    <source>
        <strain evidence="1">ANU101</strain>
        <plasmid evidence="1">unnamed2</plasmid>
    </source>
</reference>
<protein>
    <submittedName>
        <fullName evidence="1">Uncharacterized protein</fullName>
    </submittedName>
</protein>
<name>A0A1V0M4D4_XENHO</name>
<dbReference type="InterPro" id="IPR046249">
    <property type="entry name" value="DUF6282"/>
</dbReference>
<gene>
    <name evidence="2" type="ORF">Xhom_04846</name>
</gene>
<dbReference type="AlphaFoldDB" id="A0A1V0M4D4"/>
<dbReference type="EMBL" id="KX517799">
    <property type="protein sequence ID" value="ARD69732.1"/>
    <property type="molecule type" value="Genomic_DNA"/>
</dbReference>
<reference evidence="2 3" key="2">
    <citation type="journal article" date="2017" name="Nat. Microbiol.">
        <title>Natural product diversity associated with the nematode symbionts Photorhabdus and Xenorhabdus.</title>
        <authorList>
            <person name="Tobias N.J."/>
            <person name="Wolff H."/>
            <person name="Djahanschiri B."/>
            <person name="Grundmann F."/>
            <person name="Kronenwerth M."/>
            <person name="Shi Y.M."/>
            <person name="Simonyi S."/>
            <person name="Grun P."/>
            <person name="Shapiro-Ilan D."/>
            <person name="Pidot S.J."/>
            <person name="Stinear T.P."/>
            <person name="Ebersberger I."/>
            <person name="Bode H.B."/>
        </authorList>
    </citation>
    <scope>NUCLEOTIDE SEQUENCE [LARGE SCALE GENOMIC DNA]</scope>
    <source>
        <strain evidence="2 3">DSM 17903</strain>
    </source>
</reference>
<evidence type="ECO:0000313" key="1">
    <source>
        <dbReference type="EMBL" id="ARD69732.1"/>
    </source>
</evidence>
<sequence length="77" mass="8687">MKRAWANTAAHTCAQQYLSVVDSNGRVRKKVHKLIRFAQQYDVVLSSGHVSCYEVMQLIDTMVLSGFVTSDLSVHFL</sequence>
<evidence type="ECO:0000313" key="2">
    <source>
        <dbReference type="EMBL" id="PHM51648.1"/>
    </source>
</evidence>
<dbReference type="RefSeq" id="WP_099140032.1">
    <property type="nucleotide sequence ID" value="NZ_CAWNQJ010000041.1"/>
</dbReference>
<evidence type="ECO:0000313" key="3">
    <source>
        <dbReference type="Proteomes" id="UP000225433"/>
    </source>
</evidence>
<organism evidence="1">
    <name type="scientific">Xenorhabdus hominickii</name>
    <dbReference type="NCBI Taxonomy" id="351679"/>
    <lineage>
        <taxon>Bacteria</taxon>
        <taxon>Pseudomonadati</taxon>
        <taxon>Pseudomonadota</taxon>
        <taxon>Gammaproteobacteria</taxon>
        <taxon>Enterobacterales</taxon>
        <taxon>Morganellaceae</taxon>
        <taxon>Xenorhabdus</taxon>
    </lineage>
</organism>
<accession>A0A1V0M4D4</accession>
<dbReference type="Pfam" id="PF19799">
    <property type="entry name" value="DUF6282"/>
    <property type="match status" value="1"/>
</dbReference>
<geneLocation type="plasmid" evidence="1">
    <name>unnamed2</name>
</geneLocation>
<keyword evidence="1" id="KW-0614">Plasmid</keyword>